<proteinExistence type="predicted"/>
<name>A0A3M7Q9X5_BRAPC</name>
<dbReference type="EMBL" id="REGN01006947">
    <property type="protein sequence ID" value="RNA07771.1"/>
    <property type="molecule type" value="Genomic_DNA"/>
</dbReference>
<evidence type="ECO:0000313" key="3">
    <source>
        <dbReference type="Proteomes" id="UP000276133"/>
    </source>
</evidence>
<accession>A0A3M7Q9X5</accession>
<dbReference type="AlphaFoldDB" id="A0A3M7Q9X5"/>
<gene>
    <name evidence="2" type="ORF">BpHYR1_025405</name>
</gene>
<evidence type="ECO:0000313" key="2">
    <source>
        <dbReference type="EMBL" id="RNA07771.1"/>
    </source>
</evidence>
<comment type="caution">
    <text evidence="2">The sequence shown here is derived from an EMBL/GenBank/DDBJ whole genome shotgun (WGS) entry which is preliminary data.</text>
</comment>
<reference evidence="2 3" key="1">
    <citation type="journal article" date="2018" name="Sci. Rep.">
        <title>Genomic signatures of local adaptation to the degree of environmental predictability in rotifers.</title>
        <authorList>
            <person name="Franch-Gras L."/>
            <person name="Hahn C."/>
            <person name="Garcia-Roger E.M."/>
            <person name="Carmona M.J."/>
            <person name="Serra M."/>
            <person name="Gomez A."/>
        </authorList>
    </citation>
    <scope>NUCLEOTIDE SEQUENCE [LARGE SCALE GENOMIC DNA]</scope>
    <source>
        <strain evidence="2">HYR1</strain>
    </source>
</reference>
<keyword evidence="1" id="KW-0472">Membrane</keyword>
<keyword evidence="1" id="KW-1133">Transmembrane helix</keyword>
<organism evidence="2 3">
    <name type="scientific">Brachionus plicatilis</name>
    <name type="common">Marine rotifer</name>
    <name type="synonym">Brachionus muelleri</name>
    <dbReference type="NCBI Taxonomy" id="10195"/>
    <lineage>
        <taxon>Eukaryota</taxon>
        <taxon>Metazoa</taxon>
        <taxon>Spiralia</taxon>
        <taxon>Gnathifera</taxon>
        <taxon>Rotifera</taxon>
        <taxon>Eurotatoria</taxon>
        <taxon>Monogononta</taxon>
        <taxon>Pseudotrocha</taxon>
        <taxon>Ploima</taxon>
        <taxon>Brachionidae</taxon>
        <taxon>Brachionus</taxon>
    </lineage>
</organism>
<feature type="transmembrane region" description="Helical" evidence="1">
    <location>
        <begin position="106"/>
        <end position="124"/>
    </location>
</feature>
<dbReference type="Proteomes" id="UP000276133">
    <property type="component" value="Unassembled WGS sequence"/>
</dbReference>
<keyword evidence="1" id="KW-0812">Transmembrane</keyword>
<sequence>MDDVENSIRLILEKHEENKIFILHVDYRLRNVEQALKLNQPTVNQVQEQIANGITSQNLPLVIENQQNHNYTQQLNEISSTLREISTTATNFKKIEIHSNWFKSNIVQILILFVGIFMSSFSAIKDLS</sequence>
<evidence type="ECO:0000256" key="1">
    <source>
        <dbReference type="SAM" id="Phobius"/>
    </source>
</evidence>
<protein>
    <submittedName>
        <fullName evidence="2">Uncharacterized protein</fullName>
    </submittedName>
</protein>
<keyword evidence="3" id="KW-1185">Reference proteome</keyword>